<dbReference type="AlphaFoldDB" id="A0A1U7NCX1"/>
<sequence length="171" mass="19332">MITLYAIEQLSPDELKTIGKEAVKRMETAAESLREKAGSMEEKDLYGQLIDYAEEKIKNYLASEDTIKSVLTNPHNIENAFNEMTSTPEFEKIGTEEHRRLPRVVMMMLLAGAEANAADAALSYISRHTDKNPAEFNAVEKLVEIYNGYFRDALEYGKGNDKKLTFTGEKQ</sequence>
<dbReference type="RefSeq" id="WP_075821017.1">
    <property type="nucleotide sequence ID" value="NZ_CAPNHH010000033.1"/>
</dbReference>
<dbReference type="EMBL" id="MPJW01000262">
    <property type="protein sequence ID" value="OLU36655.1"/>
    <property type="molecule type" value="Genomic_DNA"/>
</dbReference>
<protein>
    <submittedName>
        <fullName evidence="1">Uncharacterized protein</fullName>
    </submittedName>
</protein>
<reference evidence="1 2" key="1">
    <citation type="submission" date="2016-11" db="EMBL/GenBank/DDBJ databases">
        <title>Description of two novel members of the family Erysipelotrichaceae: Ileibacterium lipovorans gen. nov., sp. nov. and Dubosiella newyorkensis, gen. nov., sp. nov.</title>
        <authorList>
            <person name="Cox L.M."/>
            <person name="Sohn J."/>
            <person name="Tyrrell K.L."/>
            <person name="Citron D.M."/>
            <person name="Lawson P.A."/>
            <person name="Patel N.B."/>
            <person name="Iizumi T."/>
            <person name="Perez-Perez G.I."/>
            <person name="Goldstein E.J."/>
            <person name="Blaser M.J."/>
        </authorList>
    </citation>
    <scope>NUCLEOTIDE SEQUENCE [LARGE SCALE GENOMIC DNA]</scope>
    <source>
        <strain evidence="1 2">NYU-BL-A3</strain>
    </source>
</reference>
<gene>
    <name evidence="1" type="ORF">BO222_12090</name>
</gene>
<evidence type="ECO:0000313" key="2">
    <source>
        <dbReference type="Proteomes" id="UP000186341"/>
    </source>
</evidence>
<dbReference type="Proteomes" id="UP000186341">
    <property type="component" value="Unassembled WGS sequence"/>
</dbReference>
<dbReference type="GeneID" id="82203871"/>
<evidence type="ECO:0000313" key="1">
    <source>
        <dbReference type="EMBL" id="OLU36655.1"/>
    </source>
</evidence>
<organism evidence="1 2">
    <name type="scientific">Ileibacterium valens</name>
    <dbReference type="NCBI Taxonomy" id="1862668"/>
    <lineage>
        <taxon>Bacteria</taxon>
        <taxon>Bacillati</taxon>
        <taxon>Bacillota</taxon>
        <taxon>Erysipelotrichia</taxon>
        <taxon>Erysipelotrichales</taxon>
        <taxon>Erysipelotrichaceae</taxon>
        <taxon>Ileibacterium</taxon>
    </lineage>
</organism>
<keyword evidence="2" id="KW-1185">Reference proteome</keyword>
<proteinExistence type="predicted"/>
<comment type="caution">
    <text evidence="1">The sequence shown here is derived from an EMBL/GenBank/DDBJ whole genome shotgun (WGS) entry which is preliminary data.</text>
</comment>
<accession>A0A1U7NCX1</accession>
<name>A0A1U7NCX1_9FIRM</name>